<gene>
    <name evidence="2" type="ORF">ABZV61_34790</name>
</gene>
<sequence>MLDYNTEAAVYDATRGGVPRAESAARAVLGLVPESARTLLDIGCGTGLVTQRIAAARPGLKVLGTDASYGMARLARQRIGAVALGDARRLPLGAATVDAVGAIWLLHLLRGAGEARAVVSEAARVLRPGGVFVTTVDKDAAHDVGSDIDEAFAPYLRPKPSDSEELVVAYGAEAGLDVVGETRFVGHGQGRTPQAAARSVHRGDFVSRLELPGTAADRLEAALLALPDPDRPRGDPEYRLLVFRRRG</sequence>
<name>A0ABV2UL62_9ACTN</name>
<evidence type="ECO:0000313" key="3">
    <source>
        <dbReference type="Proteomes" id="UP001550044"/>
    </source>
</evidence>
<keyword evidence="2" id="KW-0808">Transferase</keyword>
<protein>
    <submittedName>
        <fullName evidence="2">Class I SAM-dependent methyltransferase</fullName>
        <ecNumber evidence="2">2.1.1.-</ecNumber>
    </submittedName>
</protein>
<dbReference type="GO" id="GO:0008168">
    <property type="term" value="F:methyltransferase activity"/>
    <property type="evidence" value="ECO:0007669"/>
    <property type="project" value="UniProtKB-KW"/>
</dbReference>
<dbReference type="EMBL" id="JBEXIP010000045">
    <property type="protein sequence ID" value="MET8437834.1"/>
    <property type="molecule type" value="Genomic_DNA"/>
</dbReference>
<dbReference type="CDD" id="cd02440">
    <property type="entry name" value="AdoMet_MTases"/>
    <property type="match status" value="1"/>
</dbReference>
<dbReference type="Pfam" id="PF08241">
    <property type="entry name" value="Methyltransf_11"/>
    <property type="match status" value="1"/>
</dbReference>
<dbReference type="PANTHER" id="PTHR43591:SF110">
    <property type="entry name" value="RHODANESE DOMAIN-CONTAINING PROTEIN"/>
    <property type="match status" value="1"/>
</dbReference>
<dbReference type="GO" id="GO:0032259">
    <property type="term" value="P:methylation"/>
    <property type="evidence" value="ECO:0007669"/>
    <property type="project" value="UniProtKB-KW"/>
</dbReference>
<dbReference type="RefSeq" id="WP_356670918.1">
    <property type="nucleotide sequence ID" value="NZ_JBEXEF010000031.1"/>
</dbReference>
<evidence type="ECO:0000259" key="1">
    <source>
        <dbReference type="Pfam" id="PF08241"/>
    </source>
</evidence>
<dbReference type="Proteomes" id="UP001550044">
    <property type="component" value="Unassembled WGS sequence"/>
</dbReference>
<feature type="domain" description="Methyltransferase type 11" evidence="1">
    <location>
        <begin position="40"/>
        <end position="133"/>
    </location>
</feature>
<organism evidence="2 3">
    <name type="scientific">Streptomyces sp. 900116325</name>
    <dbReference type="NCBI Taxonomy" id="3154295"/>
    <lineage>
        <taxon>Bacteria</taxon>
        <taxon>Bacillati</taxon>
        <taxon>Actinomycetota</taxon>
        <taxon>Actinomycetes</taxon>
        <taxon>Kitasatosporales</taxon>
        <taxon>Streptomycetaceae</taxon>
        <taxon>Streptomyces</taxon>
    </lineage>
</organism>
<keyword evidence="3" id="KW-1185">Reference proteome</keyword>
<keyword evidence="2" id="KW-0489">Methyltransferase</keyword>
<reference evidence="2 3" key="1">
    <citation type="submission" date="2024-06" db="EMBL/GenBank/DDBJ databases">
        <title>The Natural Products Discovery Center: Release of the First 8490 Sequenced Strains for Exploring Actinobacteria Biosynthetic Diversity.</title>
        <authorList>
            <person name="Kalkreuter E."/>
            <person name="Kautsar S.A."/>
            <person name="Yang D."/>
            <person name="Bader C.D."/>
            <person name="Teijaro C.N."/>
            <person name="Fluegel L."/>
            <person name="Davis C.M."/>
            <person name="Simpson J.R."/>
            <person name="Lauterbach L."/>
            <person name="Steele A.D."/>
            <person name="Gui C."/>
            <person name="Meng S."/>
            <person name="Li G."/>
            <person name="Viehrig K."/>
            <person name="Ye F."/>
            <person name="Su P."/>
            <person name="Kiefer A.F."/>
            <person name="Nichols A."/>
            <person name="Cepeda A.J."/>
            <person name="Yan W."/>
            <person name="Fan B."/>
            <person name="Jiang Y."/>
            <person name="Adhikari A."/>
            <person name="Zheng C.-J."/>
            <person name="Schuster L."/>
            <person name="Cowan T.M."/>
            <person name="Smanski M.J."/>
            <person name="Chevrette M.G."/>
            <person name="De Carvalho L.P.S."/>
            <person name="Shen B."/>
        </authorList>
    </citation>
    <scope>NUCLEOTIDE SEQUENCE [LARGE SCALE GENOMIC DNA]</scope>
    <source>
        <strain evidence="2 3">NPDC005137</strain>
    </source>
</reference>
<dbReference type="InterPro" id="IPR029063">
    <property type="entry name" value="SAM-dependent_MTases_sf"/>
</dbReference>
<dbReference type="PANTHER" id="PTHR43591">
    <property type="entry name" value="METHYLTRANSFERASE"/>
    <property type="match status" value="1"/>
</dbReference>
<dbReference type="InterPro" id="IPR013216">
    <property type="entry name" value="Methyltransf_11"/>
</dbReference>
<dbReference type="SUPFAM" id="SSF53335">
    <property type="entry name" value="S-adenosyl-L-methionine-dependent methyltransferases"/>
    <property type="match status" value="1"/>
</dbReference>
<comment type="caution">
    <text evidence="2">The sequence shown here is derived from an EMBL/GenBank/DDBJ whole genome shotgun (WGS) entry which is preliminary data.</text>
</comment>
<evidence type="ECO:0000313" key="2">
    <source>
        <dbReference type="EMBL" id="MET8437834.1"/>
    </source>
</evidence>
<dbReference type="Gene3D" id="3.40.50.150">
    <property type="entry name" value="Vaccinia Virus protein VP39"/>
    <property type="match status" value="1"/>
</dbReference>
<accession>A0ABV2UL62</accession>
<proteinExistence type="predicted"/>
<dbReference type="EC" id="2.1.1.-" evidence="2"/>